<dbReference type="InterPro" id="IPR051037">
    <property type="entry name" value="RNAPII_TF_IWS1"/>
</dbReference>
<reference evidence="2" key="1">
    <citation type="submission" date="2021-02" db="EMBL/GenBank/DDBJ databases">
        <authorList>
            <person name="Dougan E. K."/>
            <person name="Rhodes N."/>
            <person name="Thang M."/>
            <person name="Chan C."/>
        </authorList>
    </citation>
    <scope>NUCLEOTIDE SEQUENCE</scope>
</reference>
<dbReference type="AlphaFoldDB" id="A0A813ID08"/>
<protein>
    <submittedName>
        <fullName evidence="2">Uncharacterized protein</fullName>
    </submittedName>
</protein>
<evidence type="ECO:0000256" key="1">
    <source>
        <dbReference type="SAM" id="MobiDB-lite"/>
    </source>
</evidence>
<feature type="compositionally biased region" description="Low complexity" evidence="1">
    <location>
        <begin position="775"/>
        <end position="800"/>
    </location>
</feature>
<sequence>MLATQSHVCRQISKEPSANPPRWQDGSEEMSEEEVQDRVVQADPEENSQGAAEAPGDQVVQDLDGEAAPVEDPDALVTQFHFRGTSKWSIYKVREAWWVVVPGKEALRRLLYDTIPEREGVIDYSMKHHYPSFKKMGSPLPPPVKAHVLKENGLTQKAMGRSPGGFKGVSSTQLVEFFKQFSFVTAVRLQAGFNSLSETFQPRAVYQKGAFSRFGIFEEAVAKESAEPAPPPVPHRLPLDDVFRKPEGKLRMSLSAFRCWACIVANRACTGRRFCASGGGFACDQCECQGLLRRQCAVPTAVARHVHSAGQKLPVMAAADAVKGCHICKALQLSAGSILCVGCNKRWVCTQKECRDKARVPDGATWWYCCHCLGAPLQCGCDENLEAIPEFVLTLKMPTQVPDPLLAFSGKPHSMVPEEIRKVRHFTVQDNRVAQPLKVQPAPEHQWLDNAAIVRGWTPSEHKVLGEQLSGLRLRVRLLSDEGTGNDLVWDWLRNSKIWPMDILMAYLVRIDEDNGHSEGRYEAIGHLSTRGAGTPSPVEVRMGWPSLEAMGVEHEMKPMKGDERGVLVTKKKEKELQAGKVRCVPPLQVAEFTRKGIMVPIPMGRSGQAIRGRPTRKMFEARQAREAPRAQAQLAIVQDKSEFQKADRGARLQARSTKKQSIASGDVVPLLEAEEQSHHGSIVDEGDKKGSKRKVAEQAEADDVQESSDEVPAGQESPDEVSARRKERQEKRDARATPQQSGALHPSALASQAAPEETLGRAKEKKQQRKKVAEAQQQQQPQQQQQQQQQGKKAADPGQSGTLHPSQAAKPSPLEAASERESTERQERKKAEEQTQSGASQAKTRSSRSALVEELEKGRRETLERKERGETPRQSAAFSLADEKPYPHEVARRTEKQERRKAAETQQQQQQSGALRPSGLASALEKAKTTVQKEAEALEKERQAHFQEKCAEAEAQRQQRQQQQQHQKEKEEALQRAKQKIQSNLN</sequence>
<feature type="compositionally biased region" description="Polar residues" evidence="1">
    <location>
        <begin position="835"/>
        <end position="850"/>
    </location>
</feature>
<accession>A0A813ID08</accession>
<dbReference type="Proteomes" id="UP000626109">
    <property type="component" value="Unassembled WGS sequence"/>
</dbReference>
<feature type="non-terminal residue" evidence="2">
    <location>
        <position position="987"/>
    </location>
</feature>
<dbReference type="GO" id="GO:0005634">
    <property type="term" value="C:nucleus"/>
    <property type="evidence" value="ECO:0007669"/>
    <property type="project" value="TreeGrafter"/>
</dbReference>
<feature type="compositionally biased region" description="Basic and acidic residues" evidence="1">
    <location>
        <begin position="967"/>
        <end position="976"/>
    </location>
</feature>
<name>A0A813ID08_POLGL</name>
<organism evidence="2 3">
    <name type="scientific">Polarella glacialis</name>
    <name type="common">Dinoflagellate</name>
    <dbReference type="NCBI Taxonomy" id="89957"/>
    <lineage>
        <taxon>Eukaryota</taxon>
        <taxon>Sar</taxon>
        <taxon>Alveolata</taxon>
        <taxon>Dinophyceae</taxon>
        <taxon>Suessiales</taxon>
        <taxon>Suessiaceae</taxon>
        <taxon>Polarella</taxon>
    </lineage>
</organism>
<evidence type="ECO:0000313" key="2">
    <source>
        <dbReference type="EMBL" id="CAE8648723.1"/>
    </source>
</evidence>
<evidence type="ECO:0000313" key="3">
    <source>
        <dbReference type="Proteomes" id="UP000626109"/>
    </source>
</evidence>
<feature type="compositionally biased region" description="Acidic residues" evidence="1">
    <location>
        <begin position="700"/>
        <end position="710"/>
    </location>
</feature>
<feature type="compositionally biased region" description="Basic and acidic residues" evidence="1">
    <location>
        <begin position="722"/>
        <end position="736"/>
    </location>
</feature>
<feature type="compositionally biased region" description="Basic and acidic residues" evidence="1">
    <location>
        <begin position="642"/>
        <end position="651"/>
    </location>
</feature>
<feature type="region of interest" description="Disordered" evidence="1">
    <location>
        <begin position="642"/>
        <end position="987"/>
    </location>
</feature>
<feature type="compositionally biased region" description="Basic and acidic residues" evidence="1">
    <location>
        <begin position="882"/>
        <end position="904"/>
    </location>
</feature>
<dbReference type="PANTHER" id="PTHR46010">
    <property type="entry name" value="PROTEIN IWS1 HOMOLOG"/>
    <property type="match status" value="1"/>
</dbReference>
<feature type="compositionally biased region" description="Basic and acidic residues" evidence="1">
    <location>
        <begin position="676"/>
        <end position="698"/>
    </location>
</feature>
<dbReference type="EMBL" id="CAJNNW010006897">
    <property type="protein sequence ID" value="CAE8648723.1"/>
    <property type="molecule type" value="Genomic_DNA"/>
</dbReference>
<dbReference type="PANTHER" id="PTHR46010:SF1">
    <property type="entry name" value="PROTEIN IWS1 HOMOLOG"/>
    <property type="match status" value="1"/>
</dbReference>
<dbReference type="GO" id="GO:0016973">
    <property type="term" value="P:poly(A)+ mRNA export from nucleus"/>
    <property type="evidence" value="ECO:0007669"/>
    <property type="project" value="TreeGrafter"/>
</dbReference>
<feature type="compositionally biased region" description="Basic and acidic residues" evidence="1">
    <location>
        <begin position="818"/>
        <end position="834"/>
    </location>
</feature>
<gene>
    <name evidence="2" type="ORF">PGLA2088_LOCUS6809</name>
</gene>
<feature type="compositionally biased region" description="Basic and acidic residues" evidence="1">
    <location>
        <begin position="926"/>
        <end position="958"/>
    </location>
</feature>
<feature type="region of interest" description="Disordered" evidence="1">
    <location>
        <begin position="1"/>
        <end position="57"/>
    </location>
</feature>
<proteinExistence type="predicted"/>
<comment type="caution">
    <text evidence="2">The sequence shown here is derived from an EMBL/GenBank/DDBJ whole genome shotgun (WGS) entry which is preliminary data.</text>
</comment>
<feature type="compositionally biased region" description="Basic and acidic residues" evidence="1">
    <location>
        <begin position="855"/>
        <end position="872"/>
    </location>
</feature>
<feature type="compositionally biased region" description="Acidic residues" evidence="1">
    <location>
        <begin position="26"/>
        <end position="35"/>
    </location>
</feature>